<dbReference type="RefSeq" id="WP_089697936.1">
    <property type="nucleotide sequence ID" value="NZ_FNHL01000003.1"/>
</dbReference>
<sequence length="108" mass="11719">MAARPPQGDDSSPEVIEFGIATVAARLDDANVSFPATSEDVVRAVDDTAIPYDASGNTFELADALEQVPYDQFEKRADLLNALHPIFEERRAEGSGSVVGRLRKLLPF</sequence>
<dbReference type="EMBL" id="FNHL01000003">
    <property type="protein sequence ID" value="SDM77615.1"/>
    <property type="molecule type" value="Genomic_DNA"/>
</dbReference>
<proteinExistence type="predicted"/>
<keyword evidence="2" id="KW-1185">Reference proteome</keyword>
<evidence type="ECO:0000313" key="1">
    <source>
        <dbReference type="EMBL" id="SDM77615.1"/>
    </source>
</evidence>
<reference evidence="2" key="1">
    <citation type="submission" date="2016-10" db="EMBL/GenBank/DDBJ databases">
        <authorList>
            <person name="Varghese N."/>
            <person name="Submissions S."/>
        </authorList>
    </citation>
    <scope>NUCLEOTIDE SEQUENCE [LARGE SCALE GENOMIC DNA]</scope>
    <source>
        <strain evidence="2">CGMCC 1.10119</strain>
    </source>
</reference>
<organism evidence="1 2">
    <name type="scientific">Halogranum gelatinilyticum</name>
    <dbReference type="NCBI Taxonomy" id="660521"/>
    <lineage>
        <taxon>Archaea</taxon>
        <taxon>Methanobacteriati</taxon>
        <taxon>Methanobacteriota</taxon>
        <taxon>Stenosarchaea group</taxon>
        <taxon>Halobacteria</taxon>
        <taxon>Halobacteriales</taxon>
        <taxon>Haloferacaceae</taxon>
    </lineage>
</organism>
<dbReference type="Pfam" id="PF19102">
    <property type="entry name" value="DUF5789"/>
    <property type="match status" value="1"/>
</dbReference>
<evidence type="ECO:0000313" key="2">
    <source>
        <dbReference type="Proteomes" id="UP000199451"/>
    </source>
</evidence>
<dbReference type="OrthoDB" id="317711at2157"/>
<protein>
    <submittedName>
        <fullName evidence="1">Uncharacterized protein</fullName>
    </submittedName>
</protein>
<accession>A0A1G9W0N3</accession>
<dbReference type="InterPro" id="IPR043899">
    <property type="entry name" value="DUF5789"/>
</dbReference>
<name>A0A1G9W0N3_9EURY</name>
<dbReference type="Proteomes" id="UP000199451">
    <property type="component" value="Unassembled WGS sequence"/>
</dbReference>
<dbReference type="AlphaFoldDB" id="A0A1G9W0N3"/>
<gene>
    <name evidence="1" type="ORF">SAMN04487949_2564</name>
</gene>